<evidence type="ECO:0000313" key="4">
    <source>
        <dbReference type="EMBL" id="OTG22209.1"/>
    </source>
</evidence>
<keyword evidence="1" id="KW-0175">Coiled coil</keyword>
<evidence type="ECO:0000256" key="2">
    <source>
        <dbReference type="SAM" id="MobiDB-lite"/>
    </source>
</evidence>
<dbReference type="Proteomes" id="UP000215914">
    <property type="component" value="Chromosome 6"/>
</dbReference>
<dbReference type="Gramene" id="mRNA:HanXRQr2_Chr06g0244921">
    <property type="protein sequence ID" value="mRNA:HanXRQr2_Chr06g0244921"/>
    <property type="gene ID" value="HanXRQr2_Chr06g0244921"/>
</dbReference>
<dbReference type="PANTHER" id="PTHR33623:SF17">
    <property type="entry name" value="DUF4378 DOMAIN-CONTAINING PROTEIN"/>
    <property type="match status" value="1"/>
</dbReference>
<feature type="coiled-coil region" evidence="1">
    <location>
        <begin position="258"/>
        <end position="285"/>
    </location>
</feature>
<keyword evidence="5" id="KW-1185">Reference proteome</keyword>
<feature type="compositionally biased region" description="Low complexity" evidence="2">
    <location>
        <begin position="159"/>
        <end position="177"/>
    </location>
</feature>
<dbReference type="EMBL" id="MNCJ02000321">
    <property type="protein sequence ID" value="KAF5801165.1"/>
    <property type="molecule type" value="Genomic_DNA"/>
</dbReference>
<sequence>MSCHLLSPYTIISIKIYIYIHTHYYLLHNNIPTHHLHLHTLKTHSSATTMAAPFIEPQCTIQPARRLKDFLQDQNLPFPRSRKSSISVFLHAAVKYSSIRTISRRFSTKNRSTSPLPEPTITRTTSVTVKDILRWKSFRDLSDPVEFHAPPVPDVSPESPRCTTSTGSPRSSSSCSRSWCDSDFTVGDSPECFRTFSGESEVVDKKNFHVNVASERKNRDLKDQIVLVENEEQQFSPISVLDFAQEHDEMFSQFHQTLADMERRNTMLKQQIHNFENLIDDVNKRVVVDVLDDTDSFVIEEKAIRLMEHVKTTSSIGEWDLSLDCLLLDYFRDELVTSKRVKNNEELESRVLNVAKSWVNGEDDGSLAWEMEGRREVCIREMDKELNWKCFDDDQNEIVIEIEKIMLNQLLDELSIDLVNV</sequence>
<organism evidence="4 5">
    <name type="scientific">Helianthus annuus</name>
    <name type="common">Common sunflower</name>
    <dbReference type="NCBI Taxonomy" id="4232"/>
    <lineage>
        <taxon>Eukaryota</taxon>
        <taxon>Viridiplantae</taxon>
        <taxon>Streptophyta</taxon>
        <taxon>Embryophyta</taxon>
        <taxon>Tracheophyta</taxon>
        <taxon>Spermatophyta</taxon>
        <taxon>Magnoliopsida</taxon>
        <taxon>eudicotyledons</taxon>
        <taxon>Gunneridae</taxon>
        <taxon>Pentapetalae</taxon>
        <taxon>asterids</taxon>
        <taxon>campanulids</taxon>
        <taxon>Asterales</taxon>
        <taxon>Asteraceae</taxon>
        <taxon>Asteroideae</taxon>
        <taxon>Heliantheae alliance</taxon>
        <taxon>Heliantheae</taxon>
        <taxon>Helianthus</taxon>
    </lineage>
</organism>
<evidence type="ECO:0008006" key="6">
    <source>
        <dbReference type="Google" id="ProtNLM"/>
    </source>
</evidence>
<protein>
    <recommendedName>
        <fullName evidence="6">DUF4378 domain-containing protein</fullName>
    </recommendedName>
</protein>
<reference evidence="3" key="3">
    <citation type="submission" date="2020-06" db="EMBL/GenBank/DDBJ databases">
        <title>Helianthus annuus Genome sequencing and assembly Release 2.</title>
        <authorList>
            <person name="Gouzy J."/>
            <person name="Langlade N."/>
            <person name="Munos S."/>
        </authorList>
    </citation>
    <scope>NUCLEOTIDE SEQUENCE</scope>
    <source>
        <tissue evidence="3">Leaves</tissue>
    </source>
</reference>
<dbReference type="OMA" id="KDIIRWT"/>
<dbReference type="FunCoup" id="A0A251UGL9">
    <property type="interactions" value="18"/>
</dbReference>
<reference evidence="3 5" key="1">
    <citation type="journal article" date="2017" name="Nature">
        <title>The sunflower genome provides insights into oil metabolism, flowering and Asterid evolution.</title>
        <authorList>
            <person name="Badouin H."/>
            <person name="Gouzy J."/>
            <person name="Grassa C.J."/>
            <person name="Murat F."/>
            <person name="Staton S.E."/>
            <person name="Cottret L."/>
            <person name="Lelandais-Briere C."/>
            <person name="Owens G.L."/>
            <person name="Carrere S."/>
            <person name="Mayjonade B."/>
            <person name="Legrand L."/>
            <person name="Gill N."/>
            <person name="Kane N.C."/>
            <person name="Bowers J.E."/>
            <person name="Hubner S."/>
            <person name="Bellec A."/>
            <person name="Berard A."/>
            <person name="Berges H."/>
            <person name="Blanchet N."/>
            <person name="Boniface M.C."/>
            <person name="Brunel D."/>
            <person name="Catrice O."/>
            <person name="Chaidir N."/>
            <person name="Claudel C."/>
            <person name="Donnadieu C."/>
            <person name="Faraut T."/>
            <person name="Fievet G."/>
            <person name="Helmstetter N."/>
            <person name="King M."/>
            <person name="Knapp S.J."/>
            <person name="Lai Z."/>
            <person name="Le Paslier M.C."/>
            <person name="Lippi Y."/>
            <person name="Lorenzon L."/>
            <person name="Mandel J.R."/>
            <person name="Marage G."/>
            <person name="Marchand G."/>
            <person name="Marquand E."/>
            <person name="Bret-Mestries E."/>
            <person name="Morien E."/>
            <person name="Nambeesan S."/>
            <person name="Nguyen T."/>
            <person name="Pegot-Espagnet P."/>
            <person name="Pouilly N."/>
            <person name="Raftis F."/>
            <person name="Sallet E."/>
            <person name="Schiex T."/>
            <person name="Thomas J."/>
            <person name="Vandecasteele C."/>
            <person name="Vares D."/>
            <person name="Vear F."/>
            <person name="Vautrin S."/>
            <person name="Crespi M."/>
            <person name="Mangin B."/>
            <person name="Burke J.M."/>
            <person name="Salse J."/>
            <person name="Munos S."/>
            <person name="Vincourt P."/>
            <person name="Rieseberg L.H."/>
            <person name="Langlade N.B."/>
        </authorList>
    </citation>
    <scope>NUCLEOTIDE SEQUENCE [LARGE SCALE GENOMIC DNA]</scope>
    <source>
        <strain evidence="5">cv. SF193</strain>
        <tissue evidence="3">Leaves</tissue>
    </source>
</reference>
<proteinExistence type="predicted"/>
<name>A0A251UGL9_HELAN</name>
<accession>A0A251UGL9</accession>
<evidence type="ECO:0000256" key="1">
    <source>
        <dbReference type="SAM" id="Coils"/>
    </source>
</evidence>
<evidence type="ECO:0000313" key="5">
    <source>
        <dbReference type="Proteomes" id="UP000215914"/>
    </source>
</evidence>
<reference evidence="4" key="2">
    <citation type="submission" date="2017-02" db="EMBL/GenBank/DDBJ databases">
        <title>Sunflower complete genome.</title>
        <authorList>
            <person name="Langlade N."/>
            <person name="Munos S."/>
        </authorList>
    </citation>
    <scope>NUCLEOTIDE SEQUENCE [LARGE SCALE GENOMIC DNA]</scope>
    <source>
        <tissue evidence="4">Leaves</tissue>
    </source>
</reference>
<dbReference type="AlphaFoldDB" id="A0A251UGL9"/>
<feature type="region of interest" description="Disordered" evidence="2">
    <location>
        <begin position="148"/>
        <end position="177"/>
    </location>
</feature>
<gene>
    <name evidence="4" type="ORF">HannXRQ_Chr06g0168991</name>
    <name evidence="3" type="ORF">HanXRQr2_Chr06g0244921</name>
</gene>
<dbReference type="EMBL" id="CM007895">
    <property type="protein sequence ID" value="OTG22209.1"/>
    <property type="molecule type" value="Genomic_DNA"/>
</dbReference>
<dbReference type="InParanoid" id="A0A251UGL9"/>
<dbReference type="PANTHER" id="PTHR33623">
    <property type="entry name" value="OS04G0572500 PROTEIN"/>
    <property type="match status" value="1"/>
</dbReference>
<evidence type="ECO:0000313" key="3">
    <source>
        <dbReference type="EMBL" id="KAF5801165.1"/>
    </source>
</evidence>